<evidence type="ECO:0000313" key="6">
    <source>
        <dbReference type="Proteomes" id="UP001054892"/>
    </source>
</evidence>
<dbReference type="GO" id="GO:0016491">
    <property type="term" value="F:oxidoreductase activity"/>
    <property type="evidence" value="ECO:0007669"/>
    <property type="project" value="InterPro"/>
</dbReference>
<sequence length="244" mass="27568">MDQPVQTRRVQRVRHELRRRELDVLRVERISPHFMSVTFGGDGLVDFVSASFDDHIKFMFVDEQGDFVRRDYTPRRFDPERRELILEFALHGEGGACEWAERAQPGDSALIGGPRGSMIIPLDYDWHLLVGDSSALPAIHRRLEELPAGTRVSAIVQLAEADRRDFRSAADLDLQWVNTPEELVAAVQALQLPAGEGYAWGAGEHGMMTRVRALLVEKGQPKDAMRVAAYWRQGFSDHHEGLEG</sequence>
<evidence type="ECO:0000313" key="3">
    <source>
        <dbReference type="EMBL" id="BCG25585.1"/>
    </source>
</evidence>
<dbReference type="Pfam" id="PF08021">
    <property type="entry name" value="FAD_binding_9"/>
    <property type="match status" value="1"/>
</dbReference>
<protein>
    <submittedName>
        <fullName evidence="3">Siderophore-interacting protein</fullName>
    </submittedName>
</protein>
<dbReference type="PROSITE" id="PS51384">
    <property type="entry name" value="FAD_FR"/>
    <property type="match status" value="1"/>
</dbReference>
<dbReference type="Pfam" id="PF04954">
    <property type="entry name" value="SIP"/>
    <property type="match status" value="1"/>
</dbReference>
<dbReference type="InterPro" id="IPR039374">
    <property type="entry name" value="SIP_fam"/>
</dbReference>
<dbReference type="InterPro" id="IPR013113">
    <property type="entry name" value="SIP_FAD-bd"/>
</dbReference>
<evidence type="ECO:0000313" key="4">
    <source>
        <dbReference type="EMBL" id="GJN54408.1"/>
    </source>
</evidence>
<comment type="similarity">
    <text evidence="1">Belongs to the SIP oxidoreductase family.</text>
</comment>
<gene>
    <name evidence="3" type="primary">mxcB</name>
    <name evidence="3" type="ORF">TUM18999_37760</name>
    <name evidence="4" type="ORF">TUM20286_41600</name>
</gene>
<dbReference type="InterPro" id="IPR039261">
    <property type="entry name" value="FNR_nucleotide-bd"/>
</dbReference>
<dbReference type="EMBL" id="BQKM01000011">
    <property type="protein sequence ID" value="GJN54408.1"/>
    <property type="molecule type" value="Genomic_DNA"/>
</dbReference>
<dbReference type="Proteomes" id="UP001054892">
    <property type="component" value="Unassembled WGS sequence"/>
</dbReference>
<dbReference type="PANTHER" id="PTHR30157">
    <property type="entry name" value="FERRIC REDUCTASE, NADPH-DEPENDENT"/>
    <property type="match status" value="1"/>
</dbReference>
<dbReference type="InterPro" id="IPR017938">
    <property type="entry name" value="Riboflavin_synthase-like_b-brl"/>
</dbReference>
<dbReference type="CDD" id="cd06193">
    <property type="entry name" value="siderophore_interacting"/>
    <property type="match status" value="1"/>
</dbReference>
<name>A0A6J4E814_9PSED</name>
<reference evidence="3 5" key="1">
    <citation type="submission" date="2020-05" db="EMBL/GenBank/DDBJ databases">
        <title>Characterization of novel class B3 metallo-beta-lactamase from novel Pseudomonas species.</title>
        <authorList>
            <person name="Yamada K."/>
            <person name="Aoki K."/>
            <person name="Ishii Y."/>
        </authorList>
    </citation>
    <scope>NUCLEOTIDE SEQUENCE [LARGE SCALE GENOMIC DNA]</scope>
    <source>
        <strain evidence="3 5">TUM18999</strain>
        <strain evidence="4 6">TUM20286</strain>
    </source>
</reference>
<dbReference type="KEGG" id="ptw:TUM18999_37760"/>
<dbReference type="EMBL" id="AP023189">
    <property type="protein sequence ID" value="BCG25585.1"/>
    <property type="molecule type" value="Genomic_DNA"/>
</dbReference>
<dbReference type="RefSeq" id="WP_173178281.1">
    <property type="nucleotide sequence ID" value="NZ_AP023189.1"/>
</dbReference>
<dbReference type="Gene3D" id="3.40.50.80">
    <property type="entry name" value="Nucleotide-binding domain of ferredoxin-NADP reductase (FNR) module"/>
    <property type="match status" value="1"/>
</dbReference>
<evidence type="ECO:0000313" key="5">
    <source>
        <dbReference type="Proteomes" id="UP000509383"/>
    </source>
</evidence>
<feature type="domain" description="FAD-binding FR-type" evidence="2">
    <location>
        <begin position="17"/>
        <end position="121"/>
    </location>
</feature>
<dbReference type="AlphaFoldDB" id="A0A6J4E814"/>
<organism evidence="3 5">
    <name type="scientific">Pseudomonas tohonis</name>
    <dbReference type="NCBI Taxonomy" id="2725477"/>
    <lineage>
        <taxon>Bacteria</taxon>
        <taxon>Pseudomonadati</taxon>
        <taxon>Pseudomonadota</taxon>
        <taxon>Gammaproteobacteria</taxon>
        <taxon>Pseudomonadales</taxon>
        <taxon>Pseudomonadaceae</taxon>
        <taxon>Pseudomonas</taxon>
    </lineage>
</organism>
<dbReference type="InterPro" id="IPR007037">
    <property type="entry name" value="SIP_rossman_dom"/>
</dbReference>
<proteinExistence type="inferred from homology"/>
<dbReference type="Gene3D" id="2.40.30.10">
    <property type="entry name" value="Translation factors"/>
    <property type="match status" value="1"/>
</dbReference>
<evidence type="ECO:0000259" key="2">
    <source>
        <dbReference type="PROSITE" id="PS51384"/>
    </source>
</evidence>
<dbReference type="Proteomes" id="UP000509383">
    <property type="component" value="Chromosome"/>
</dbReference>
<dbReference type="SUPFAM" id="SSF63380">
    <property type="entry name" value="Riboflavin synthase domain-like"/>
    <property type="match status" value="1"/>
</dbReference>
<evidence type="ECO:0000256" key="1">
    <source>
        <dbReference type="ARBA" id="ARBA00035644"/>
    </source>
</evidence>
<keyword evidence="6" id="KW-1185">Reference proteome</keyword>
<dbReference type="InterPro" id="IPR017927">
    <property type="entry name" value="FAD-bd_FR_type"/>
</dbReference>
<dbReference type="PANTHER" id="PTHR30157:SF0">
    <property type="entry name" value="NADPH-DEPENDENT FERRIC-CHELATE REDUCTASE"/>
    <property type="match status" value="1"/>
</dbReference>
<accession>A0A6J4E814</accession>